<gene>
    <name evidence="2" type="ORF">AAIG11_12640</name>
</gene>
<evidence type="ECO:0000313" key="3">
    <source>
        <dbReference type="Proteomes" id="UP001407405"/>
    </source>
</evidence>
<keyword evidence="1" id="KW-0812">Transmembrane</keyword>
<keyword evidence="1" id="KW-0472">Membrane</keyword>
<keyword evidence="1" id="KW-1133">Transmembrane helix</keyword>
<dbReference type="RefSeq" id="WP_343186631.1">
    <property type="nucleotide sequence ID" value="NZ_JBCITM010000014.1"/>
</dbReference>
<evidence type="ECO:0000313" key="2">
    <source>
        <dbReference type="EMBL" id="MEN1761332.1"/>
    </source>
</evidence>
<reference evidence="2 3" key="1">
    <citation type="submission" date="2024-04" db="EMBL/GenBank/DDBJ databases">
        <title>Genome sequencing and metabolic network reconstruction of aminoacids and betaine degradation by Anoxynatronum sibiricum.</title>
        <authorList>
            <person name="Detkova E.N."/>
            <person name="Boltjanskaja Y.V."/>
            <person name="Mardanov A.V."/>
            <person name="Kevbrin V."/>
        </authorList>
    </citation>
    <scope>NUCLEOTIDE SEQUENCE [LARGE SCALE GENOMIC DNA]</scope>
    <source>
        <strain evidence="2 3">Z-7981</strain>
    </source>
</reference>
<accession>A0ABU9VVZ6</accession>
<sequence length="76" mass="8488">MSFFNYEKIGLSVDWQWVLITGLFAALYPRLEKGILKVGDYGDITMPELLKVNGWAVVIPVTAGIVLFLAWLESLG</sequence>
<evidence type="ECO:0000256" key="1">
    <source>
        <dbReference type="SAM" id="Phobius"/>
    </source>
</evidence>
<keyword evidence="3" id="KW-1185">Reference proteome</keyword>
<name>A0ABU9VVZ6_9CLOT</name>
<dbReference type="Proteomes" id="UP001407405">
    <property type="component" value="Unassembled WGS sequence"/>
</dbReference>
<feature type="transmembrane region" description="Helical" evidence="1">
    <location>
        <begin position="52"/>
        <end position="72"/>
    </location>
</feature>
<feature type="transmembrane region" description="Helical" evidence="1">
    <location>
        <begin position="15"/>
        <end position="31"/>
    </location>
</feature>
<protein>
    <submittedName>
        <fullName evidence="2">Uncharacterized protein</fullName>
    </submittedName>
</protein>
<comment type="caution">
    <text evidence="2">The sequence shown here is derived from an EMBL/GenBank/DDBJ whole genome shotgun (WGS) entry which is preliminary data.</text>
</comment>
<organism evidence="2 3">
    <name type="scientific">Anoxynatronum sibiricum</name>
    <dbReference type="NCBI Taxonomy" id="210623"/>
    <lineage>
        <taxon>Bacteria</taxon>
        <taxon>Bacillati</taxon>
        <taxon>Bacillota</taxon>
        <taxon>Clostridia</taxon>
        <taxon>Eubacteriales</taxon>
        <taxon>Clostridiaceae</taxon>
        <taxon>Anoxynatronum</taxon>
    </lineage>
</organism>
<proteinExistence type="predicted"/>
<dbReference type="EMBL" id="JBCITM010000014">
    <property type="protein sequence ID" value="MEN1761332.1"/>
    <property type="molecule type" value="Genomic_DNA"/>
</dbReference>